<reference evidence="5 6" key="1">
    <citation type="submission" date="2019-10" db="EMBL/GenBank/DDBJ databases">
        <authorList>
            <person name="Karimi E."/>
        </authorList>
    </citation>
    <scope>NUCLEOTIDE SEQUENCE [LARGE SCALE GENOMIC DNA]</scope>
    <source>
        <strain evidence="5">Bacillus sp. 348</strain>
    </source>
</reference>
<dbReference type="Pfam" id="PF08448">
    <property type="entry name" value="PAS_4"/>
    <property type="match status" value="1"/>
</dbReference>
<accession>A0A653UD96</accession>
<evidence type="ECO:0000313" key="6">
    <source>
        <dbReference type="Proteomes" id="UP000433089"/>
    </source>
</evidence>
<dbReference type="SMART" id="SM00283">
    <property type="entry name" value="MA"/>
    <property type="match status" value="1"/>
</dbReference>
<dbReference type="InterPro" id="IPR004089">
    <property type="entry name" value="MCPsignal_dom"/>
</dbReference>
<evidence type="ECO:0000259" key="4">
    <source>
        <dbReference type="PROSITE" id="PS50113"/>
    </source>
</evidence>
<feature type="domain" description="PAC" evidence="4">
    <location>
        <begin position="91"/>
        <end position="145"/>
    </location>
</feature>
<dbReference type="InterPro" id="IPR013656">
    <property type="entry name" value="PAS_4"/>
</dbReference>
<dbReference type="Pfam" id="PF00015">
    <property type="entry name" value="MCPsignal"/>
    <property type="match status" value="1"/>
</dbReference>
<dbReference type="AlphaFoldDB" id="A0A653UD96"/>
<evidence type="ECO:0000313" key="5">
    <source>
        <dbReference type="EMBL" id="VXB91759.1"/>
    </source>
</evidence>
<dbReference type="Proteomes" id="UP000433089">
    <property type="component" value="Unassembled WGS sequence"/>
</dbReference>
<keyword evidence="1 2" id="KW-0807">Transducer</keyword>
<dbReference type="SUPFAM" id="SSF58104">
    <property type="entry name" value="Methyl-accepting chemotaxis protein (MCP) signaling domain"/>
    <property type="match status" value="1"/>
</dbReference>
<evidence type="ECO:0000256" key="1">
    <source>
        <dbReference type="ARBA" id="ARBA00023224"/>
    </source>
</evidence>
<gene>
    <name evidence="5" type="ORF">BACI348_41875</name>
</gene>
<dbReference type="PANTHER" id="PTHR32089:SF112">
    <property type="entry name" value="LYSOZYME-LIKE PROTEIN-RELATED"/>
    <property type="match status" value="1"/>
</dbReference>
<dbReference type="Gene3D" id="3.30.450.20">
    <property type="entry name" value="PAS domain"/>
    <property type="match status" value="1"/>
</dbReference>
<evidence type="ECO:0000259" key="3">
    <source>
        <dbReference type="PROSITE" id="PS50111"/>
    </source>
</evidence>
<sequence>MGGMKAMIQTTNTVSTQVLEQSAVLRALEHSLAMIEFDVTGKVLWVNDIFAKAMKYSKEEMIGLKHRQFCPPHIAEDASYQMFWKRLKNGQVFQEKVQRITKYGDTLWLEATYTPVLDEEGNVVAVVKVATDITERENTMKQVVEDLKDMSAKLMERAEIGIQHSQSVNASFEHIANETDQNMSLLEGLTEQVESISSIATTINSIASQTQLLALNAAIEAAHAGSYGNGFSVVAAEIRKLATDSKEAIVKVDRYVKAIHLEVEKVSTGTSRAKTSVFTNRDLVKQASEEFMNVGEAARGLDRQAQSLAAIV</sequence>
<dbReference type="InterPro" id="IPR000700">
    <property type="entry name" value="PAS-assoc_C"/>
</dbReference>
<dbReference type="InterPro" id="IPR000014">
    <property type="entry name" value="PAS"/>
</dbReference>
<dbReference type="InterPro" id="IPR035965">
    <property type="entry name" value="PAS-like_dom_sf"/>
</dbReference>
<dbReference type="CDD" id="cd00130">
    <property type="entry name" value="PAS"/>
    <property type="match status" value="1"/>
</dbReference>
<organism evidence="5 6">
    <name type="scientific">Bacillus altitudinis</name>
    <dbReference type="NCBI Taxonomy" id="293387"/>
    <lineage>
        <taxon>Bacteria</taxon>
        <taxon>Bacillati</taxon>
        <taxon>Bacillota</taxon>
        <taxon>Bacilli</taxon>
        <taxon>Bacillales</taxon>
        <taxon>Bacillaceae</taxon>
        <taxon>Bacillus</taxon>
    </lineage>
</organism>
<dbReference type="PROSITE" id="PS50111">
    <property type="entry name" value="CHEMOTAXIS_TRANSDUC_2"/>
    <property type="match status" value="1"/>
</dbReference>
<dbReference type="SUPFAM" id="SSF55785">
    <property type="entry name" value="PYP-like sensor domain (PAS domain)"/>
    <property type="match status" value="1"/>
</dbReference>
<dbReference type="InterPro" id="IPR001610">
    <property type="entry name" value="PAC"/>
</dbReference>
<feature type="domain" description="Methyl-accepting transducer" evidence="3">
    <location>
        <begin position="130"/>
        <end position="312"/>
    </location>
</feature>
<dbReference type="GO" id="GO:0016020">
    <property type="term" value="C:membrane"/>
    <property type="evidence" value="ECO:0007669"/>
    <property type="project" value="InterPro"/>
</dbReference>
<dbReference type="GO" id="GO:0007165">
    <property type="term" value="P:signal transduction"/>
    <property type="evidence" value="ECO:0007669"/>
    <property type="project" value="UniProtKB-KW"/>
</dbReference>
<dbReference type="Gene3D" id="1.10.287.950">
    <property type="entry name" value="Methyl-accepting chemotaxis protein"/>
    <property type="match status" value="1"/>
</dbReference>
<evidence type="ECO:0000256" key="2">
    <source>
        <dbReference type="PROSITE-ProRule" id="PRU00284"/>
    </source>
</evidence>
<dbReference type="PANTHER" id="PTHR32089">
    <property type="entry name" value="METHYL-ACCEPTING CHEMOTAXIS PROTEIN MCPB"/>
    <property type="match status" value="1"/>
</dbReference>
<protein>
    <submittedName>
        <fullName evidence="5">Chemotaxis protein</fullName>
    </submittedName>
</protein>
<dbReference type="EMBL" id="CABWLH010000009">
    <property type="protein sequence ID" value="VXB91759.1"/>
    <property type="molecule type" value="Genomic_DNA"/>
</dbReference>
<proteinExistence type="predicted"/>
<dbReference type="PROSITE" id="PS50113">
    <property type="entry name" value="PAC"/>
    <property type="match status" value="1"/>
</dbReference>
<dbReference type="NCBIfam" id="TIGR00229">
    <property type="entry name" value="sensory_box"/>
    <property type="match status" value="1"/>
</dbReference>
<name>A0A653UD96_BACAB</name>
<dbReference type="SMART" id="SM00086">
    <property type="entry name" value="PAC"/>
    <property type="match status" value="1"/>
</dbReference>